<accession>A0A2K8U7B7</accession>
<organism evidence="3 4">
    <name type="scientific">Candidatus Thiodictyon syntrophicum</name>
    <dbReference type="NCBI Taxonomy" id="1166950"/>
    <lineage>
        <taxon>Bacteria</taxon>
        <taxon>Pseudomonadati</taxon>
        <taxon>Pseudomonadota</taxon>
        <taxon>Gammaproteobacteria</taxon>
        <taxon>Chromatiales</taxon>
        <taxon>Chromatiaceae</taxon>
        <taxon>Thiodictyon</taxon>
    </lineage>
</organism>
<keyword evidence="4" id="KW-1185">Reference proteome</keyword>
<sequence>MPDPAYGSLPFAEQIAFFKAKLNLPTEHWDDLLGAAHDRAFVVAGATKADLIADLNTAVLKGIEQGTTLAEFARDFDALVEKHGWTGWTGEGSAAGRAWRTEVIYSTNLRTSYAAGRWAQIQAGKADRPYLLYRHSDGVLDPRPEHLAWDGLALPVDDPFWQTHYPPNGWGCQCRVFAVNDQDLEKLGKAGPDRAPVPPGDTSGIGRGWDYAPGASLQNLLGTVQAKAAGLPGALGRDLLAALRTFTEGRPPADAEPPRDGDQPAGAGRPAS</sequence>
<dbReference type="InterPro" id="IPR006528">
    <property type="entry name" value="Phage_head_morphogenesis_dom"/>
</dbReference>
<proteinExistence type="predicted"/>
<gene>
    <name evidence="3" type="ORF">THSYN_11095</name>
</gene>
<feature type="compositionally biased region" description="Basic and acidic residues" evidence="1">
    <location>
        <begin position="251"/>
        <end position="262"/>
    </location>
</feature>
<evidence type="ECO:0000259" key="2">
    <source>
        <dbReference type="Pfam" id="PF04233"/>
    </source>
</evidence>
<dbReference type="KEGG" id="tsy:THSYN_11095"/>
<dbReference type="Pfam" id="PF04233">
    <property type="entry name" value="Phage_Mu_F"/>
    <property type="match status" value="1"/>
</dbReference>
<dbReference type="AlphaFoldDB" id="A0A2K8U7B7"/>
<evidence type="ECO:0000256" key="1">
    <source>
        <dbReference type="SAM" id="MobiDB-lite"/>
    </source>
</evidence>
<evidence type="ECO:0000313" key="4">
    <source>
        <dbReference type="Proteomes" id="UP000232638"/>
    </source>
</evidence>
<dbReference type="EMBL" id="CP020370">
    <property type="protein sequence ID" value="AUB81444.1"/>
    <property type="molecule type" value="Genomic_DNA"/>
</dbReference>
<dbReference type="RefSeq" id="WP_100919216.1">
    <property type="nucleotide sequence ID" value="NZ_CP020370.1"/>
</dbReference>
<feature type="region of interest" description="Disordered" evidence="1">
    <location>
        <begin position="245"/>
        <end position="272"/>
    </location>
</feature>
<evidence type="ECO:0000313" key="3">
    <source>
        <dbReference type="EMBL" id="AUB81444.1"/>
    </source>
</evidence>
<dbReference type="OrthoDB" id="9813502at2"/>
<name>A0A2K8U7B7_9GAMM</name>
<dbReference type="Proteomes" id="UP000232638">
    <property type="component" value="Chromosome"/>
</dbReference>
<feature type="domain" description="Phage head morphogenesis" evidence="2">
    <location>
        <begin position="55"/>
        <end position="176"/>
    </location>
</feature>
<reference evidence="3 4" key="1">
    <citation type="submission" date="2017-03" db="EMBL/GenBank/DDBJ databases">
        <title>Complete genome sequence of Candidatus 'Thiodictyon syntrophicum' sp. nov. strain Cad16T, a photolithoautotroph purple sulfur bacterium isolated from an alpine meromictic lake.</title>
        <authorList>
            <person name="Luedin S.M."/>
            <person name="Pothier J.F."/>
            <person name="Danza F."/>
            <person name="Storelli N."/>
            <person name="Wittwer M."/>
            <person name="Tonolla M."/>
        </authorList>
    </citation>
    <scope>NUCLEOTIDE SEQUENCE [LARGE SCALE GENOMIC DNA]</scope>
    <source>
        <strain evidence="3 4">Cad16T</strain>
    </source>
</reference>
<protein>
    <recommendedName>
        <fullName evidence="2">Phage head morphogenesis domain-containing protein</fullName>
    </recommendedName>
</protein>